<protein>
    <submittedName>
        <fullName evidence="8">Unannotated protein</fullName>
    </submittedName>
</protein>
<dbReference type="SUPFAM" id="SSF53790">
    <property type="entry name" value="Tetrapyrrole methylase"/>
    <property type="match status" value="1"/>
</dbReference>
<evidence type="ECO:0000256" key="5">
    <source>
        <dbReference type="ARBA" id="ARBA00022691"/>
    </source>
</evidence>
<reference evidence="8" key="1">
    <citation type="submission" date="2020-05" db="EMBL/GenBank/DDBJ databases">
        <authorList>
            <person name="Chiriac C."/>
            <person name="Salcher M."/>
            <person name="Ghai R."/>
            <person name="Kavagutti S V."/>
        </authorList>
    </citation>
    <scope>NUCLEOTIDE SEQUENCE</scope>
</reference>
<dbReference type="FunFam" id="3.30.950.10:FF:000002">
    <property type="entry name" value="Ribosomal RNA small subunit methyltransferase I"/>
    <property type="match status" value="1"/>
</dbReference>
<evidence type="ECO:0000259" key="6">
    <source>
        <dbReference type="Pfam" id="PF00590"/>
    </source>
</evidence>
<dbReference type="Pfam" id="PF00590">
    <property type="entry name" value="TP_methylase"/>
    <property type="match status" value="1"/>
</dbReference>
<keyword evidence="3" id="KW-0489">Methyltransferase</keyword>
<dbReference type="EMBL" id="CAEZXV010000079">
    <property type="protein sequence ID" value="CAB4705435.1"/>
    <property type="molecule type" value="Genomic_DNA"/>
</dbReference>
<dbReference type="PANTHER" id="PTHR46111">
    <property type="entry name" value="RIBOSOMAL RNA SMALL SUBUNIT METHYLTRANSFERASE I"/>
    <property type="match status" value="1"/>
</dbReference>
<dbReference type="PANTHER" id="PTHR46111:SF1">
    <property type="entry name" value="RIBOSOMAL RNA SMALL SUBUNIT METHYLTRANSFERASE I"/>
    <property type="match status" value="1"/>
</dbReference>
<dbReference type="InterPro" id="IPR053910">
    <property type="entry name" value="RsmI_HTH"/>
</dbReference>
<evidence type="ECO:0000259" key="7">
    <source>
        <dbReference type="Pfam" id="PF23016"/>
    </source>
</evidence>
<evidence type="ECO:0000313" key="8">
    <source>
        <dbReference type="EMBL" id="CAB4705435.1"/>
    </source>
</evidence>
<keyword evidence="5" id="KW-0949">S-adenosyl-L-methionine</keyword>
<dbReference type="AlphaFoldDB" id="A0A6J6Q8B3"/>
<gene>
    <name evidence="8" type="ORF">UFOPK2598_00804</name>
</gene>
<dbReference type="InterPro" id="IPR014776">
    <property type="entry name" value="4pyrrole_Mease_sub2"/>
</dbReference>
<evidence type="ECO:0000256" key="4">
    <source>
        <dbReference type="ARBA" id="ARBA00022679"/>
    </source>
</evidence>
<keyword evidence="2" id="KW-0698">rRNA processing</keyword>
<dbReference type="InterPro" id="IPR008189">
    <property type="entry name" value="rRNA_ssu_MeTfrase_I"/>
</dbReference>
<dbReference type="GO" id="GO:0006364">
    <property type="term" value="P:rRNA processing"/>
    <property type="evidence" value="ECO:0007669"/>
    <property type="project" value="UniProtKB-KW"/>
</dbReference>
<dbReference type="GO" id="GO:0032259">
    <property type="term" value="P:methylation"/>
    <property type="evidence" value="ECO:0007669"/>
    <property type="project" value="UniProtKB-KW"/>
</dbReference>
<keyword evidence="4" id="KW-0808">Transferase</keyword>
<evidence type="ECO:0000256" key="2">
    <source>
        <dbReference type="ARBA" id="ARBA00022552"/>
    </source>
</evidence>
<dbReference type="Gene3D" id="3.30.950.10">
    <property type="entry name" value="Methyltransferase, Cobalt-precorrin-4 Transmethylase, Domain 2"/>
    <property type="match status" value="1"/>
</dbReference>
<accession>A0A6J6Q8B3</accession>
<dbReference type="InterPro" id="IPR035996">
    <property type="entry name" value="4pyrrol_Methylase_sf"/>
</dbReference>
<keyword evidence="1" id="KW-0963">Cytoplasm</keyword>
<organism evidence="8">
    <name type="scientific">freshwater metagenome</name>
    <dbReference type="NCBI Taxonomy" id="449393"/>
    <lineage>
        <taxon>unclassified sequences</taxon>
        <taxon>metagenomes</taxon>
        <taxon>ecological metagenomes</taxon>
    </lineage>
</organism>
<name>A0A6J6Q8B3_9ZZZZ</name>
<dbReference type="InterPro" id="IPR000878">
    <property type="entry name" value="4pyrrol_Mease"/>
</dbReference>
<evidence type="ECO:0000256" key="3">
    <source>
        <dbReference type="ARBA" id="ARBA00022603"/>
    </source>
</evidence>
<sequence length="177" mass="19525">MPGPSAVTTALLLSGLPSDRFCFDGFPPRTSGARKTWFESLANEVRTIILFEAPHRLLECLADAKSVFGPNRLGAICREMTKTYEEVIRGDLETLHQWVTDREILGEITLVIAGFDPDSRHFATADLISEVLKQEAAGISRKEAIAEVARITGMPKRDVFDAMVSHKSQDGLGRIEP</sequence>
<evidence type="ECO:0000256" key="1">
    <source>
        <dbReference type="ARBA" id="ARBA00022490"/>
    </source>
</evidence>
<dbReference type="GO" id="GO:0008168">
    <property type="term" value="F:methyltransferase activity"/>
    <property type="evidence" value="ECO:0007669"/>
    <property type="project" value="UniProtKB-KW"/>
</dbReference>
<feature type="domain" description="RsmI HTH" evidence="7">
    <location>
        <begin position="128"/>
        <end position="165"/>
    </location>
</feature>
<proteinExistence type="predicted"/>
<feature type="domain" description="Tetrapyrrole methylase" evidence="6">
    <location>
        <begin position="1"/>
        <end position="95"/>
    </location>
</feature>
<dbReference type="Pfam" id="PF23016">
    <property type="entry name" value="RsmI_C"/>
    <property type="match status" value="1"/>
</dbReference>